<reference evidence="2" key="2">
    <citation type="submission" date="2023-06" db="EMBL/GenBank/DDBJ databases">
        <authorList>
            <consortium name="Lawrence Berkeley National Laboratory"/>
            <person name="Haridas S."/>
            <person name="Hensen N."/>
            <person name="Bonometti L."/>
            <person name="Westerberg I."/>
            <person name="Brannstrom I.O."/>
            <person name="Guillou S."/>
            <person name="Cros-Aarteil S."/>
            <person name="Calhoun S."/>
            <person name="Kuo A."/>
            <person name="Mondo S."/>
            <person name="Pangilinan J."/>
            <person name="Riley R."/>
            <person name="Labutti K."/>
            <person name="Andreopoulos B."/>
            <person name="Lipzen A."/>
            <person name="Chen C."/>
            <person name="Yanf M."/>
            <person name="Daum C."/>
            <person name="Ng V."/>
            <person name="Clum A."/>
            <person name="Steindorff A."/>
            <person name="Ohm R."/>
            <person name="Martin F."/>
            <person name="Silar P."/>
            <person name="Natvig D."/>
            <person name="Lalanne C."/>
            <person name="Gautier V."/>
            <person name="Ament-Velasquez S.L."/>
            <person name="Kruys A."/>
            <person name="Hutchinson M.I."/>
            <person name="Powell A.J."/>
            <person name="Barry K."/>
            <person name="Miller A.N."/>
            <person name="Grigoriev I.V."/>
            <person name="Debuchy R."/>
            <person name="Gladieux P."/>
            <person name="Thoren M.H."/>
            <person name="Johannesson H."/>
        </authorList>
    </citation>
    <scope>NUCLEOTIDE SEQUENCE</scope>
    <source>
        <strain evidence="2">CBS 314.62</strain>
    </source>
</reference>
<evidence type="ECO:0000313" key="2">
    <source>
        <dbReference type="EMBL" id="KAK3685793.1"/>
    </source>
</evidence>
<keyword evidence="1" id="KW-1133">Transmembrane helix</keyword>
<gene>
    <name evidence="2" type="ORF">B0T22DRAFT_230392</name>
</gene>
<name>A0AAE0X6F2_9PEZI</name>
<evidence type="ECO:0000313" key="3">
    <source>
        <dbReference type="Proteomes" id="UP001270362"/>
    </source>
</evidence>
<keyword evidence="1" id="KW-0812">Transmembrane</keyword>
<organism evidence="2 3">
    <name type="scientific">Podospora appendiculata</name>
    <dbReference type="NCBI Taxonomy" id="314037"/>
    <lineage>
        <taxon>Eukaryota</taxon>
        <taxon>Fungi</taxon>
        <taxon>Dikarya</taxon>
        <taxon>Ascomycota</taxon>
        <taxon>Pezizomycotina</taxon>
        <taxon>Sordariomycetes</taxon>
        <taxon>Sordariomycetidae</taxon>
        <taxon>Sordariales</taxon>
        <taxon>Podosporaceae</taxon>
        <taxon>Podospora</taxon>
    </lineage>
</organism>
<sequence>MQNVVSITPFKKSQQAVQLCQQLRECNVRRNRAAHFFLQCRFIPPPSPPLPPFMFLSRLPLPADSLYPGTCLYSLFLCLVLFFVVRKHHKKAFVLNTPVAVSLRLFNIHPDTFETLGPVIMTSPRSPSPTPTKSVAVGFRPDVSFRCMY</sequence>
<dbReference type="EMBL" id="JAULSO010000003">
    <property type="protein sequence ID" value="KAK3685793.1"/>
    <property type="molecule type" value="Genomic_DNA"/>
</dbReference>
<protein>
    <submittedName>
        <fullName evidence="2">Uncharacterized protein</fullName>
    </submittedName>
</protein>
<comment type="caution">
    <text evidence="2">The sequence shown here is derived from an EMBL/GenBank/DDBJ whole genome shotgun (WGS) entry which is preliminary data.</text>
</comment>
<reference evidence="2" key="1">
    <citation type="journal article" date="2023" name="Mol. Phylogenet. Evol.">
        <title>Genome-scale phylogeny and comparative genomics of the fungal order Sordariales.</title>
        <authorList>
            <person name="Hensen N."/>
            <person name="Bonometti L."/>
            <person name="Westerberg I."/>
            <person name="Brannstrom I.O."/>
            <person name="Guillou S."/>
            <person name="Cros-Aarteil S."/>
            <person name="Calhoun S."/>
            <person name="Haridas S."/>
            <person name="Kuo A."/>
            <person name="Mondo S."/>
            <person name="Pangilinan J."/>
            <person name="Riley R."/>
            <person name="LaButti K."/>
            <person name="Andreopoulos B."/>
            <person name="Lipzen A."/>
            <person name="Chen C."/>
            <person name="Yan M."/>
            <person name="Daum C."/>
            <person name="Ng V."/>
            <person name="Clum A."/>
            <person name="Steindorff A."/>
            <person name="Ohm R.A."/>
            <person name="Martin F."/>
            <person name="Silar P."/>
            <person name="Natvig D.O."/>
            <person name="Lalanne C."/>
            <person name="Gautier V."/>
            <person name="Ament-Velasquez S.L."/>
            <person name="Kruys A."/>
            <person name="Hutchinson M.I."/>
            <person name="Powell A.J."/>
            <person name="Barry K."/>
            <person name="Miller A.N."/>
            <person name="Grigoriev I.V."/>
            <person name="Debuchy R."/>
            <person name="Gladieux P."/>
            <person name="Hiltunen Thoren M."/>
            <person name="Johannesson H."/>
        </authorList>
    </citation>
    <scope>NUCLEOTIDE SEQUENCE</scope>
    <source>
        <strain evidence="2">CBS 314.62</strain>
    </source>
</reference>
<keyword evidence="3" id="KW-1185">Reference proteome</keyword>
<feature type="transmembrane region" description="Helical" evidence="1">
    <location>
        <begin position="66"/>
        <end position="85"/>
    </location>
</feature>
<accession>A0AAE0X6F2</accession>
<dbReference type="AlphaFoldDB" id="A0AAE0X6F2"/>
<keyword evidence="1" id="KW-0472">Membrane</keyword>
<proteinExistence type="predicted"/>
<dbReference type="Proteomes" id="UP001270362">
    <property type="component" value="Unassembled WGS sequence"/>
</dbReference>
<evidence type="ECO:0000256" key="1">
    <source>
        <dbReference type="SAM" id="Phobius"/>
    </source>
</evidence>